<sequence length="164" mass="17863">MFYEKRAVKQLDTLCTHSEFLTRNMRRAINEGRAQLESNLTILATIGSTSPFIGLLGTVIGIYDALISISAKGSASLGTVAAPVGEALIMTAIGLTVAIPAILAYNAFIRGNRRFLNKLEGFTHDLHTCLNTGARMDMKNMVYMKNSIQPVHIQTEKASKETTS</sequence>
<evidence type="ECO:0000256" key="9">
    <source>
        <dbReference type="ARBA" id="ARBA00022989"/>
    </source>
</evidence>
<evidence type="ECO:0000256" key="5">
    <source>
        <dbReference type="ARBA" id="ARBA00022475"/>
    </source>
</evidence>
<feature type="transmembrane region" description="Helical" evidence="13">
    <location>
        <begin position="87"/>
        <end position="108"/>
    </location>
</feature>
<accession>A0ABT7VV39</accession>
<evidence type="ECO:0000256" key="1">
    <source>
        <dbReference type="ARBA" id="ARBA00004429"/>
    </source>
</evidence>
<evidence type="ECO:0000256" key="3">
    <source>
        <dbReference type="ARBA" id="ARBA00022093"/>
    </source>
</evidence>
<keyword evidence="7 13" id="KW-0812">Transmembrane</keyword>
<evidence type="ECO:0000256" key="11">
    <source>
        <dbReference type="ARBA" id="ARBA00024816"/>
    </source>
</evidence>
<dbReference type="PANTHER" id="PTHR30625">
    <property type="entry name" value="PROTEIN TOLQ"/>
    <property type="match status" value="1"/>
</dbReference>
<evidence type="ECO:0000256" key="7">
    <source>
        <dbReference type="ARBA" id="ARBA00022692"/>
    </source>
</evidence>
<evidence type="ECO:0000256" key="2">
    <source>
        <dbReference type="ARBA" id="ARBA00011471"/>
    </source>
</evidence>
<dbReference type="PANTHER" id="PTHR30625:SF14">
    <property type="entry name" value="BIOPOLYMER TRANSPORT PROTEIN EXBB"/>
    <property type="match status" value="1"/>
</dbReference>
<evidence type="ECO:0000313" key="15">
    <source>
        <dbReference type="EMBL" id="MDM8563380.1"/>
    </source>
</evidence>
<evidence type="ECO:0000313" key="16">
    <source>
        <dbReference type="Proteomes" id="UP001171945"/>
    </source>
</evidence>
<proteinExistence type="inferred from homology"/>
<dbReference type="Pfam" id="PF01618">
    <property type="entry name" value="MotA_ExbB"/>
    <property type="match status" value="1"/>
</dbReference>
<name>A0ABT7VV39_9GAMM</name>
<evidence type="ECO:0000256" key="10">
    <source>
        <dbReference type="ARBA" id="ARBA00023136"/>
    </source>
</evidence>
<comment type="subcellular location">
    <subcellularLocation>
        <location evidence="1">Cell inner membrane</location>
        <topology evidence="1">Multi-pass membrane protein</topology>
    </subcellularLocation>
    <subcellularLocation>
        <location evidence="12">Membrane</location>
        <topology evidence="12">Multi-pass membrane protein</topology>
    </subcellularLocation>
</comment>
<protein>
    <recommendedName>
        <fullName evidence="3">Biopolymer transport protein ExbB</fullName>
    </recommendedName>
</protein>
<keyword evidence="6" id="KW-0997">Cell inner membrane</keyword>
<evidence type="ECO:0000256" key="12">
    <source>
        <dbReference type="RuleBase" id="RU004057"/>
    </source>
</evidence>
<keyword evidence="8 12" id="KW-0653">Protein transport</keyword>
<evidence type="ECO:0000256" key="4">
    <source>
        <dbReference type="ARBA" id="ARBA00022448"/>
    </source>
</evidence>
<comment type="similarity">
    <text evidence="12">Belongs to the exbB/tolQ family.</text>
</comment>
<evidence type="ECO:0000256" key="6">
    <source>
        <dbReference type="ARBA" id="ARBA00022519"/>
    </source>
</evidence>
<dbReference type="InterPro" id="IPR050790">
    <property type="entry name" value="ExbB/TolQ_transport"/>
</dbReference>
<dbReference type="Proteomes" id="UP001171945">
    <property type="component" value="Unassembled WGS sequence"/>
</dbReference>
<keyword evidence="16" id="KW-1185">Reference proteome</keyword>
<evidence type="ECO:0000259" key="14">
    <source>
        <dbReference type="Pfam" id="PF01618"/>
    </source>
</evidence>
<keyword evidence="4 12" id="KW-0813">Transport</keyword>
<organism evidence="15 16">
    <name type="scientific">Candidatus Marithioploca araucensis</name>
    <dbReference type="NCBI Taxonomy" id="70273"/>
    <lineage>
        <taxon>Bacteria</taxon>
        <taxon>Pseudomonadati</taxon>
        <taxon>Pseudomonadota</taxon>
        <taxon>Gammaproteobacteria</taxon>
        <taxon>Thiotrichales</taxon>
        <taxon>Thiotrichaceae</taxon>
        <taxon>Candidatus Marithioploca</taxon>
    </lineage>
</organism>
<comment type="subunit">
    <text evidence="2">The accessory proteins ExbB and ExbD seem to form a complex with TonB.</text>
</comment>
<keyword evidence="10 13" id="KW-0472">Membrane</keyword>
<keyword evidence="9 13" id="KW-1133">Transmembrane helix</keyword>
<evidence type="ECO:0000256" key="8">
    <source>
        <dbReference type="ARBA" id="ARBA00022927"/>
    </source>
</evidence>
<feature type="domain" description="MotA/TolQ/ExbB proton channel" evidence="14">
    <location>
        <begin position="15"/>
        <end position="120"/>
    </location>
</feature>
<reference evidence="15" key="1">
    <citation type="submission" date="2023-06" db="EMBL/GenBank/DDBJ databases">
        <title>Uncultivated large filamentous bacteria from sulfidic sediments reveal new species and different genomic features in energy metabolism and defense.</title>
        <authorList>
            <person name="Fonseca A."/>
        </authorList>
    </citation>
    <scope>NUCLEOTIDE SEQUENCE</scope>
    <source>
        <strain evidence="15">HSG4</strain>
    </source>
</reference>
<feature type="transmembrane region" description="Helical" evidence="13">
    <location>
        <begin position="40"/>
        <end position="67"/>
    </location>
</feature>
<dbReference type="InterPro" id="IPR002898">
    <property type="entry name" value="MotA_ExbB_proton_chnl"/>
</dbReference>
<dbReference type="EMBL" id="JAUCGM010000607">
    <property type="protein sequence ID" value="MDM8563380.1"/>
    <property type="molecule type" value="Genomic_DNA"/>
</dbReference>
<keyword evidence="5" id="KW-1003">Cell membrane</keyword>
<comment type="caution">
    <text evidence="15">The sequence shown here is derived from an EMBL/GenBank/DDBJ whole genome shotgun (WGS) entry which is preliminary data.</text>
</comment>
<comment type="function">
    <text evidence="11">Involved in the TonB-dependent energy-dependent transport of various receptor-bound substrates. Protects ExbD from proteolytic degradation and functionally stabilizes TonB.</text>
</comment>
<gene>
    <name evidence="15" type="ORF">QUF54_08515</name>
</gene>
<evidence type="ECO:0000256" key="13">
    <source>
        <dbReference type="SAM" id="Phobius"/>
    </source>
</evidence>